<sequence length="609" mass="71844">MRANYWKPKKMCIGEVTTILARRSNNMYIKMGVHWLCPSRRFSTVRSLMSSPFNIYTNNCLVSSNQFFSEVFLMNKKLAYYVNDYFGLPGWSNSRGKKIGCLFPPCYSQLVFQFCVLMNNYDYVSIPTPVKKTKQIKQKYSFYIAENNIDLILCHPFYKHFIEEITLNLQIPFLICYDRPDILSHEEYLDDLKEGREKFGDKFMYQPKKDEQWTNGKMWEEIKEVQKRYFIGGVAEDTDNSVTRGMISRQSDSPCAFHLYLSKENECDKSVQFLSTCIFNQSMQLSNFFNWEQNNTIALMCVPANNIHYFDVLFSLLFSGATVTFPEASKKKTLNYNSYMDWFKEHMKSKDNNFAVHNLLLKKDFTDDDFNFIDGMNLFEELFHVQKPINMLVCNNYLIRDFLFFFKNSDMDMGTKMEFIQKKASHVRTILLNGNEIMPGININYVEQIKDVFINAKIYLRYVVQEVGTVSIMELGQLEQDNIAYERKLAGYVLPSVHVQIDPKTNVMKIKSDNVFSQYYNNGKLTTQAFDRGGFFKTKYVASLGENALLKIEGIHNDVENLPDEYYLYFRQRRDKMEKHPPGYLKRVRLQGQIWGNFHANRRNWKRKF</sequence>
<name>W7A6R5_9APIC</name>
<gene>
    <name evidence="1" type="ORF">C922_02181</name>
</gene>
<dbReference type="OrthoDB" id="10253869at2759"/>
<dbReference type="InterPro" id="IPR042099">
    <property type="entry name" value="ANL_N_sf"/>
</dbReference>
<dbReference type="GO" id="GO:0006631">
    <property type="term" value="P:fatty acid metabolic process"/>
    <property type="evidence" value="ECO:0007669"/>
    <property type="project" value="TreeGrafter"/>
</dbReference>
<dbReference type="EMBL" id="KI965466">
    <property type="protein sequence ID" value="EUD67475.1"/>
    <property type="molecule type" value="Genomic_DNA"/>
</dbReference>
<dbReference type="VEuPathDB" id="PlasmoDB:C922_02181"/>
<protein>
    <recommendedName>
        <fullName evidence="3">AMP-dependent synthetase/ligase domain-containing protein</fullName>
    </recommendedName>
</protein>
<proteinExistence type="predicted"/>
<dbReference type="GO" id="GO:0031956">
    <property type="term" value="F:medium-chain fatty acid-CoA ligase activity"/>
    <property type="evidence" value="ECO:0007669"/>
    <property type="project" value="TreeGrafter"/>
</dbReference>
<dbReference type="Gene3D" id="3.40.50.12780">
    <property type="entry name" value="N-terminal domain of ligase-like"/>
    <property type="match status" value="1"/>
</dbReference>
<dbReference type="AlphaFoldDB" id="W7A6R5"/>
<dbReference type="SUPFAM" id="SSF56801">
    <property type="entry name" value="Acetyl-CoA synthetase-like"/>
    <property type="match status" value="1"/>
</dbReference>
<evidence type="ECO:0000313" key="1">
    <source>
        <dbReference type="EMBL" id="EUD67475.1"/>
    </source>
</evidence>
<dbReference type="PANTHER" id="PTHR43201">
    <property type="entry name" value="ACYL-COA SYNTHETASE"/>
    <property type="match status" value="1"/>
</dbReference>
<dbReference type="Proteomes" id="UP000030640">
    <property type="component" value="Unassembled WGS sequence"/>
</dbReference>
<accession>W7A6R5</accession>
<dbReference type="GeneID" id="20037455"/>
<organism evidence="1 2">
    <name type="scientific">Plasmodium inui San Antonio 1</name>
    <dbReference type="NCBI Taxonomy" id="1237626"/>
    <lineage>
        <taxon>Eukaryota</taxon>
        <taxon>Sar</taxon>
        <taxon>Alveolata</taxon>
        <taxon>Apicomplexa</taxon>
        <taxon>Aconoidasida</taxon>
        <taxon>Haemosporida</taxon>
        <taxon>Plasmodiidae</taxon>
        <taxon>Plasmodium</taxon>
        <taxon>Plasmodium (Plasmodium)</taxon>
    </lineage>
</organism>
<dbReference type="RefSeq" id="XP_008816002.1">
    <property type="nucleotide sequence ID" value="XM_008817780.1"/>
</dbReference>
<keyword evidence="2" id="KW-1185">Reference proteome</keyword>
<evidence type="ECO:0000313" key="2">
    <source>
        <dbReference type="Proteomes" id="UP000030640"/>
    </source>
</evidence>
<reference evidence="1 2" key="1">
    <citation type="submission" date="2013-02" db="EMBL/GenBank/DDBJ databases">
        <title>The Genome Sequence of Plasmodium inui San Antonio 1.</title>
        <authorList>
            <consortium name="The Broad Institute Genome Sequencing Platform"/>
            <consortium name="The Broad Institute Genome Sequencing Center for Infectious Disease"/>
            <person name="Neafsey D."/>
            <person name="Cheeseman I."/>
            <person name="Volkman S."/>
            <person name="Adams J."/>
            <person name="Walker B."/>
            <person name="Young S.K."/>
            <person name="Zeng Q."/>
            <person name="Gargeya S."/>
            <person name="Fitzgerald M."/>
            <person name="Haas B."/>
            <person name="Abouelleil A."/>
            <person name="Alvarado L."/>
            <person name="Arachchi H.M."/>
            <person name="Berlin A.M."/>
            <person name="Chapman S.B."/>
            <person name="Dewar J."/>
            <person name="Goldberg J."/>
            <person name="Griggs A."/>
            <person name="Gujja S."/>
            <person name="Hansen M."/>
            <person name="Howarth C."/>
            <person name="Imamovic A."/>
            <person name="Larimer J."/>
            <person name="McCowan C."/>
            <person name="Murphy C."/>
            <person name="Neiman D."/>
            <person name="Pearson M."/>
            <person name="Priest M."/>
            <person name="Roberts A."/>
            <person name="Saif S."/>
            <person name="Shea T."/>
            <person name="Sisk P."/>
            <person name="Sykes S."/>
            <person name="Wortman J."/>
            <person name="Nusbaum C."/>
            <person name="Birren B."/>
        </authorList>
    </citation>
    <scope>NUCLEOTIDE SEQUENCE [LARGE SCALE GENOMIC DNA]</scope>
    <source>
        <strain evidence="1 2">San Antonio 1</strain>
    </source>
</reference>
<evidence type="ECO:0008006" key="3">
    <source>
        <dbReference type="Google" id="ProtNLM"/>
    </source>
</evidence>
<dbReference type="PANTHER" id="PTHR43201:SF32">
    <property type="entry name" value="2-SUCCINYLBENZOATE--COA LIGASE, CHLOROPLASTIC_PEROXISOMAL"/>
    <property type="match status" value="1"/>
</dbReference>